<dbReference type="EMBL" id="LFMY01000015">
    <property type="protein sequence ID" value="OKL56179.1"/>
    <property type="molecule type" value="Genomic_DNA"/>
</dbReference>
<proteinExistence type="predicted"/>
<keyword evidence="3" id="KW-0862">Zinc</keyword>
<evidence type="ECO:0000313" key="10">
    <source>
        <dbReference type="Proteomes" id="UP000214365"/>
    </source>
</evidence>
<comment type="subcellular location">
    <subcellularLocation>
        <location evidence="1">Nucleus</location>
    </subcellularLocation>
</comment>
<accession>A0A1Q5Q7H4</accession>
<sequence length="576" mass="65074">MENRIKWLESIIRERCSNIDLNNGMEQPLEALDELPTGNSTQHSVPQTRSSARATAHDLTQEVSHGDRPHEQPALQLPITQEEPQQAHEIGLVSLFRGEDPRYIGPSSGYSFAKRIFSNPGRHGRPESAMRADGIASRFPAELLNPPASLPAQKEVAVELSIKYFETIHLLYPFLHQQTHMEMLGNVYGRQEEDPISSFQVYMVLAIASLNLSRKCKLQLPAEGYYASAMKNADYVCQHGSMAALQCLLLLMFPLDISDADLISATPGESAVNRTPSHMSLSIRLFRLAQLNSEIKYIMHSINRDVPHYAYPPVKDIFAWQRDMMKTLEDWYFEVPQQTRNWTTQYCNIKYHEIMILLLRPSPAIPSPADDIFELCSEHAYTLLACFGNLYESGNLLYSRFVVHSIFLGTLVVLHCIWKFPRTATKFSVDELIIKFNISQNILSSIGEHWAEALGARDCIAELSTITVQRLLKNQSSAASTSLPSQPSMTMMCLQHRSAREPAYRHLEQFPATPRSSNAQGQTFSEANINHPAEPWPTTSEYPNLFDDLLRTDLEGWNGTSDIDGLISEVLNIPHF</sequence>
<dbReference type="InterPro" id="IPR052202">
    <property type="entry name" value="Yeast_MetPath_Reg"/>
</dbReference>
<dbReference type="OrthoDB" id="3364175at2759"/>
<keyword evidence="7" id="KW-0539">Nucleus</keyword>
<gene>
    <name evidence="9" type="ORF">UA08_08561</name>
</gene>
<evidence type="ECO:0000256" key="8">
    <source>
        <dbReference type="SAM" id="MobiDB-lite"/>
    </source>
</evidence>
<name>A0A1Q5Q7H4_TALAT</name>
<evidence type="ECO:0000256" key="5">
    <source>
        <dbReference type="ARBA" id="ARBA00023125"/>
    </source>
</evidence>
<evidence type="ECO:0000256" key="3">
    <source>
        <dbReference type="ARBA" id="ARBA00022833"/>
    </source>
</evidence>
<dbReference type="RefSeq" id="XP_020116300.1">
    <property type="nucleotide sequence ID" value="XM_020263462.1"/>
</dbReference>
<dbReference type="STRING" id="1441469.A0A1Q5Q7H4"/>
<comment type="caution">
    <text evidence="9">The sequence shown here is derived from an EMBL/GenBank/DDBJ whole genome shotgun (WGS) entry which is preliminary data.</text>
</comment>
<dbReference type="Proteomes" id="UP000214365">
    <property type="component" value="Unassembled WGS sequence"/>
</dbReference>
<dbReference type="GO" id="GO:0043565">
    <property type="term" value="F:sequence-specific DNA binding"/>
    <property type="evidence" value="ECO:0007669"/>
    <property type="project" value="TreeGrafter"/>
</dbReference>
<keyword evidence="5" id="KW-0238">DNA-binding</keyword>
<keyword evidence="10" id="KW-1185">Reference proteome</keyword>
<feature type="region of interest" description="Disordered" evidence="8">
    <location>
        <begin position="35"/>
        <end position="71"/>
    </location>
</feature>
<feature type="compositionally biased region" description="Basic and acidic residues" evidence="8">
    <location>
        <begin position="55"/>
        <end position="71"/>
    </location>
</feature>
<dbReference type="GO" id="GO:0000981">
    <property type="term" value="F:DNA-binding transcription factor activity, RNA polymerase II-specific"/>
    <property type="evidence" value="ECO:0007669"/>
    <property type="project" value="TreeGrafter"/>
</dbReference>
<dbReference type="GO" id="GO:0005634">
    <property type="term" value="C:nucleus"/>
    <property type="evidence" value="ECO:0007669"/>
    <property type="project" value="UniProtKB-SubCell"/>
</dbReference>
<evidence type="ECO:0000256" key="2">
    <source>
        <dbReference type="ARBA" id="ARBA00022723"/>
    </source>
</evidence>
<dbReference type="GO" id="GO:0045944">
    <property type="term" value="P:positive regulation of transcription by RNA polymerase II"/>
    <property type="evidence" value="ECO:0007669"/>
    <property type="project" value="TreeGrafter"/>
</dbReference>
<dbReference type="CDD" id="cd12148">
    <property type="entry name" value="fungal_TF_MHR"/>
    <property type="match status" value="1"/>
</dbReference>
<evidence type="ECO:0000256" key="7">
    <source>
        <dbReference type="ARBA" id="ARBA00023242"/>
    </source>
</evidence>
<evidence type="ECO:0000256" key="1">
    <source>
        <dbReference type="ARBA" id="ARBA00004123"/>
    </source>
</evidence>
<evidence type="ECO:0000256" key="4">
    <source>
        <dbReference type="ARBA" id="ARBA00023015"/>
    </source>
</evidence>
<keyword evidence="4" id="KW-0805">Transcription regulation</keyword>
<evidence type="ECO:0000256" key="6">
    <source>
        <dbReference type="ARBA" id="ARBA00023163"/>
    </source>
</evidence>
<keyword evidence="6" id="KW-0804">Transcription</keyword>
<dbReference type="GO" id="GO:0046872">
    <property type="term" value="F:metal ion binding"/>
    <property type="evidence" value="ECO:0007669"/>
    <property type="project" value="UniProtKB-KW"/>
</dbReference>
<dbReference type="PANTHER" id="PTHR47782:SF1">
    <property type="entry name" value="PYRIMIDINE PATHWAY REGULATORY PROTEIN 1"/>
    <property type="match status" value="1"/>
</dbReference>
<organism evidence="9 10">
    <name type="scientific">Talaromyces atroroseus</name>
    <dbReference type="NCBI Taxonomy" id="1441469"/>
    <lineage>
        <taxon>Eukaryota</taxon>
        <taxon>Fungi</taxon>
        <taxon>Dikarya</taxon>
        <taxon>Ascomycota</taxon>
        <taxon>Pezizomycotina</taxon>
        <taxon>Eurotiomycetes</taxon>
        <taxon>Eurotiomycetidae</taxon>
        <taxon>Eurotiales</taxon>
        <taxon>Trichocomaceae</taxon>
        <taxon>Talaromyces</taxon>
        <taxon>Talaromyces sect. Trachyspermi</taxon>
    </lineage>
</organism>
<evidence type="ECO:0008006" key="11">
    <source>
        <dbReference type="Google" id="ProtNLM"/>
    </source>
</evidence>
<protein>
    <recommendedName>
        <fullName evidence="11">Transcription factor domain-containing protein</fullName>
    </recommendedName>
</protein>
<evidence type="ECO:0000313" key="9">
    <source>
        <dbReference type="EMBL" id="OKL56179.1"/>
    </source>
</evidence>
<feature type="compositionally biased region" description="Polar residues" evidence="8">
    <location>
        <begin position="37"/>
        <end position="53"/>
    </location>
</feature>
<dbReference type="GeneID" id="31008317"/>
<keyword evidence="2" id="KW-0479">Metal-binding</keyword>
<reference evidence="9 10" key="1">
    <citation type="submission" date="2015-06" db="EMBL/GenBank/DDBJ databases">
        <title>Talaromyces atroroseus IBT 11181 draft genome.</title>
        <authorList>
            <person name="Rasmussen K.B."/>
            <person name="Rasmussen S."/>
            <person name="Petersen B."/>
            <person name="Sicheritz-Ponten T."/>
            <person name="Mortensen U.H."/>
            <person name="Thrane U."/>
        </authorList>
    </citation>
    <scope>NUCLEOTIDE SEQUENCE [LARGE SCALE GENOMIC DNA]</scope>
    <source>
        <strain evidence="9 10">IBT 11181</strain>
    </source>
</reference>
<dbReference type="AlphaFoldDB" id="A0A1Q5Q7H4"/>
<dbReference type="PANTHER" id="PTHR47782">
    <property type="entry name" value="ZN(II)2CYS6 TRANSCRIPTION FACTOR (EUROFUNG)-RELATED"/>
    <property type="match status" value="1"/>
</dbReference>